<dbReference type="InterPro" id="IPR050628">
    <property type="entry name" value="SNF2_RAD54_helicase_TF"/>
</dbReference>
<dbReference type="RefSeq" id="XP_005818572.1">
    <property type="nucleotide sequence ID" value="XM_005818515.1"/>
</dbReference>
<dbReference type="PaxDb" id="55529-EKX31592"/>
<dbReference type="Gene3D" id="3.40.50.300">
    <property type="entry name" value="P-loop containing nucleotide triphosphate hydrolases"/>
    <property type="match status" value="1"/>
</dbReference>
<keyword evidence="4" id="KW-0067">ATP-binding</keyword>
<evidence type="ECO:0000256" key="3">
    <source>
        <dbReference type="ARBA" id="ARBA00022801"/>
    </source>
</evidence>
<dbReference type="KEGG" id="gtt:GUITHDRAFT_82966"/>
<keyword evidence="7" id="KW-1185">Reference proteome</keyword>
<accession>L1I670</accession>
<reference evidence="6" key="3">
    <citation type="submission" date="2016-03" db="UniProtKB">
        <authorList>
            <consortium name="EnsemblProtists"/>
        </authorList>
    </citation>
    <scope>IDENTIFICATION</scope>
</reference>
<sequence length="74" mass="9033">WNAAVDEQAMHRLHRIGQTRPVSIIRYMWQGTVEQKIMEMQEKKDWLGKAPMMRMEADELLEMRLRLFRTLFVR</sequence>
<gene>
    <name evidence="5" type="ORF">GUITHDRAFT_82966</name>
</gene>
<dbReference type="STRING" id="905079.L1I670"/>
<dbReference type="InterPro" id="IPR027417">
    <property type="entry name" value="P-loop_NTPase"/>
</dbReference>
<evidence type="ECO:0000313" key="7">
    <source>
        <dbReference type="Proteomes" id="UP000011087"/>
    </source>
</evidence>
<keyword evidence="3" id="KW-0378">Hydrolase</keyword>
<evidence type="ECO:0000256" key="2">
    <source>
        <dbReference type="ARBA" id="ARBA00022741"/>
    </source>
</evidence>
<evidence type="ECO:0000313" key="5">
    <source>
        <dbReference type="EMBL" id="EKX31592.1"/>
    </source>
</evidence>
<dbReference type="SUPFAM" id="SSF52540">
    <property type="entry name" value="P-loop containing nucleoside triphosphate hydrolases"/>
    <property type="match status" value="1"/>
</dbReference>
<dbReference type="GO" id="GO:0006281">
    <property type="term" value="P:DNA repair"/>
    <property type="evidence" value="ECO:0007669"/>
    <property type="project" value="TreeGrafter"/>
</dbReference>
<comment type="subcellular location">
    <subcellularLocation>
        <location evidence="1">Plastid</location>
        <location evidence="1">Chloroplast</location>
    </subcellularLocation>
</comment>
<dbReference type="OMA" id="FLLDTWW"/>
<dbReference type="PANTHER" id="PTHR45626">
    <property type="entry name" value="TRANSCRIPTION TERMINATION FACTOR 2-RELATED"/>
    <property type="match status" value="1"/>
</dbReference>
<dbReference type="AlphaFoldDB" id="L1I670"/>
<dbReference type="GO" id="GO:0008094">
    <property type="term" value="F:ATP-dependent activity, acting on DNA"/>
    <property type="evidence" value="ECO:0007669"/>
    <property type="project" value="TreeGrafter"/>
</dbReference>
<dbReference type="eggNOG" id="KOG1001">
    <property type="taxonomic scope" value="Eukaryota"/>
</dbReference>
<evidence type="ECO:0008006" key="8">
    <source>
        <dbReference type="Google" id="ProtNLM"/>
    </source>
</evidence>
<proteinExistence type="predicted"/>
<dbReference type="GeneID" id="17288322"/>
<dbReference type="EMBL" id="JH993258">
    <property type="protein sequence ID" value="EKX31592.1"/>
    <property type="molecule type" value="Genomic_DNA"/>
</dbReference>
<name>L1I670_GUITC</name>
<reference evidence="5 7" key="1">
    <citation type="journal article" date="2012" name="Nature">
        <title>Algal genomes reveal evolutionary mosaicism and the fate of nucleomorphs.</title>
        <authorList>
            <consortium name="DOE Joint Genome Institute"/>
            <person name="Curtis B.A."/>
            <person name="Tanifuji G."/>
            <person name="Burki F."/>
            <person name="Gruber A."/>
            <person name="Irimia M."/>
            <person name="Maruyama S."/>
            <person name="Arias M.C."/>
            <person name="Ball S.G."/>
            <person name="Gile G.H."/>
            <person name="Hirakawa Y."/>
            <person name="Hopkins J.F."/>
            <person name="Kuo A."/>
            <person name="Rensing S.A."/>
            <person name="Schmutz J."/>
            <person name="Symeonidi A."/>
            <person name="Elias M."/>
            <person name="Eveleigh R.J."/>
            <person name="Herman E.K."/>
            <person name="Klute M.J."/>
            <person name="Nakayama T."/>
            <person name="Obornik M."/>
            <person name="Reyes-Prieto A."/>
            <person name="Armbrust E.V."/>
            <person name="Aves S.J."/>
            <person name="Beiko R.G."/>
            <person name="Coutinho P."/>
            <person name="Dacks J.B."/>
            <person name="Durnford D.G."/>
            <person name="Fast N.M."/>
            <person name="Green B.R."/>
            <person name="Grisdale C.J."/>
            <person name="Hempel F."/>
            <person name="Henrissat B."/>
            <person name="Hoppner M.P."/>
            <person name="Ishida K."/>
            <person name="Kim E."/>
            <person name="Koreny L."/>
            <person name="Kroth P.G."/>
            <person name="Liu Y."/>
            <person name="Malik S.B."/>
            <person name="Maier U.G."/>
            <person name="McRose D."/>
            <person name="Mock T."/>
            <person name="Neilson J.A."/>
            <person name="Onodera N.T."/>
            <person name="Poole A.M."/>
            <person name="Pritham E.J."/>
            <person name="Richards T.A."/>
            <person name="Rocap G."/>
            <person name="Roy S.W."/>
            <person name="Sarai C."/>
            <person name="Schaack S."/>
            <person name="Shirato S."/>
            <person name="Slamovits C.H."/>
            <person name="Spencer D.F."/>
            <person name="Suzuki S."/>
            <person name="Worden A.Z."/>
            <person name="Zauner S."/>
            <person name="Barry K."/>
            <person name="Bell C."/>
            <person name="Bharti A.K."/>
            <person name="Crow J.A."/>
            <person name="Grimwood J."/>
            <person name="Kramer R."/>
            <person name="Lindquist E."/>
            <person name="Lucas S."/>
            <person name="Salamov A."/>
            <person name="McFadden G.I."/>
            <person name="Lane C.E."/>
            <person name="Keeling P.J."/>
            <person name="Gray M.W."/>
            <person name="Grigoriev I.V."/>
            <person name="Archibald J.M."/>
        </authorList>
    </citation>
    <scope>NUCLEOTIDE SEQUENCE</scope>
    <source>
        <strain evidence="5 7">CCMP2712</strain>
    </source>
</reference>
<dbReference type="GO" id="GO:0005524">
    <property type="term" value="F:ATP binding"/>
    <property type="evidence" value="ECO:0007669"/>
    <property type="project" value="UniProtKB-KW"/>
</dbReference>
<organism evidence="5">
    <name type="scientific">Guillardia theta (strain CCMP2712)</name>
    <name type="common">Cryptophyte</name>
    <dbReference type="NCBI Taxonomy" id="905079"/>
    <lineage>
        <taxon>Eukaryota</taxon>
        <taxon>Cryptophyceae</taxon>
        <taxon>Pyrenomonadales</taxon>
        <taxon>Geminigeraceae</taxon>
        <taxon>Guillardia</taxon>
    </lineage>
</organism>
<keyword evidence="2" id="KW-0547">Nucleotide-binding</keyword>
<dbReference type="GO" id="GO:0016787">
    <property type="term" value="F:hydrolase activity"/>
    <property type="evidence" value="ECO:0007669"/>
    <property type="project" value="UniProtKB-KW"/>
</dbReference>
<dbReference type="OrthoDB" id="448448at2759"/>
<dbReference type="HOGENOM" id="CLU_2695446_0_0_1"/>
<protein>
    <recommendedName>
        <fullName evidence="8">Helicase C-terminal domain-containing protein</fullName>
    </recommendedName>
</protein>
<feature type="non-terminal residue" evidence="5">
    <location>
        <position position="1"/>
    </location>
</feature>
<dbReference type="EnsemblProtists" id="EKX31592">
    <property type="protein sequence ID" value="EKX31592"/>
    <property type="gene ID" value="GUITHDRAFT_82966"/>
</dbReference>
<evidence type="ECO:0000313" key="6">
    <source>
        <dbReference type="EnsemblProtists" id="EKX31592"/>
    </source>
</evidence>
<dbReference type="GO" id="GO:0005634">
    <property type="term" value="C:nucleus"/>
    <property type="evidence" value="ECO:0007669"/>
    <property type="project" value="TreeGrafter"/>
</dbReference>
<dbReference type="Proteomes" id="UP000011087">
    <property type="component" value="Unassembled WGS sequence"/>
</dbReference>
<evidence type="ECO:0000256" key="1">
    <source>
        <dbReference type="ARBA" id="ARBA00004229"/>
    </source>
</evidence>
<reference evidence="7" key="2">
    <citation type="submission" date="2012-11" db="EMBL/GenBank/DDBJ databases">
        <authorList>
            <person name="Kuo A."/>
            <person name="Curtis B.A."/>
            <person name="Tanifuji G."/>
            <person name="Burki F."/>
            <person name="Gruber A."/>
            <person name="Irimia M."/>
            <person name="Maruyama S."/>
            <person name="Arias M.C."/>
            <person name="Ball S.G."/>
            <person name="Gile G.H."/>
            <person name="Hirakawa Y."/>
            <person name="Hopkins J.F."/>
            <person name="Rensing S.A."/>
            <person name="Schmutz J."/>
            <person name="Symeonidi A."/>
            <person name="Elias M."/>
            <person name="Eveleigh R.J."/>
            <person name="Herman E.K."/>
            <person name="Klute M.J."/>
            <person name="Nakayama T."/>
            <person name="Obornik M."/>
            <person name="Reyes-Prieto A."/>
            <person name="Armbrust E.V."/>
            <person name="Aves S.J."/>
            <person name="Beiko R.G."/>
            <person name="Coutinho P."/>
            <person name="Dacks J.B."/>
            <person name="Durnford D.G."/>
            <person name="Fast N.M."/>
            <person name="Green B.R."/>
            <person name="Grisdale C."/>
            <person name="Hempe F."/>
            <person name="Henrissat B."/>
            <person name="Hoppner M.P."/>
            <person name="Ishida K.-I."/>
            <person name="Kim E."/>
            <person name="Koreny L."/>
            <person name="Kroth P.G."/>
            <person name="Liu Y."/>
            <person name="Malik S.-B."/>
            <person name="Maier U.G."/>
            <person name="McRose D."/>
            <person name="Mock T."/>
            <person name="Neilson J.A."/>
            <person name="Onodera N.T."/>
            <person name="Poole A.M."/>
            <person name="Pritham E.J."/>
            <person name="Richards T.A."/>
            <person name="Rocap G."/>
            <person name="Roy S.W."/>
            <person name="Sarai C."/>
            <person name="Schaack S."/>
            <person name="Shirato S."/>
            <person name="Slamovits C.H."/>
            <person name="Spencer D.F."/>
            <person name="Suzuki S."/>
            <person name="Worden A.Z."/>
            <person name="Zauner S."/>
            <person name="Barry K."/>
            <person name="Bell C."/>
            <person name="Bharti A.K."/>
            <person name="Crow J.A."/>
            <person name="Grimwood J."/>
            <person name="Kramer R."/>
            <person name="Lindquist E."/>
            <person name="Lucas S."/>
            <person name="Salamov A."/>
            <person name="McFadden G.I."/>
            <person name="Lane C.E."/>
            <person name="Keeling P.J."/>
            <person name="Gray M.W."/>
            <person name="Grigoriev I.V."/>
            <person name="Archibald J.M."/>
        </authorList>
    </citation>
    <scope>NUCLEOTIDE SEQUENCE</scope>
    <source>
        <strain evidence="7">CCMP2712</strain>
    </source>
</reference>
<dbReference type="GO" id="GO:0009507">
    <property type="term" value="C:chloroplast"/>
    <property type="evidence" value="ECO:0007669"/>
    <property type="project" value="UniProtKB-SubCell"/>
</dbReference>
<evidence type="ECO:0000256" key="4">
    <source>
        <dbReference type="ARBA" id="ARBA00022840"/>
    </source>
</evidence>